<evidence type="ECO:0000313" key="10">
    <source>
        <dbReference type="Proteomes" id="UP000663829"/>
    </source>
</evidence>
<dbReference type="InterPro" id="IPR002640">
    <property type="entry name" value="Arylesterase"/>
</dbReference>
<evidence type="ECO:0000313" key="9">
    <source>
        <dbReference type="EMBL" id="CAF4402814.1"/>
    </source>
</evidence>
<keyword evidence="10" id="KW-1185">Reference proteome</keyword>
<dbReference type="Proteomes" id="UP000677228">
    <property type="component" value="Unassembled WGS sequence"/>
</dbReference>
<dbReference type="Proteomes" id="UP000682733">
    <property type="component" value="Unassembled WGS sequence"/>
</dbReference>
<accession>A0A815W9D4</accession>
<feature type="binding site" evidence="5">
    <location>
        <position position="197"/>
    </location>
    <ligand>
        <name>Ca(2+)</name>
        <dbReference type="ChEBI" id="CHEBI:29108"/>
        <label>1</label>
        <note>catalytic</note>
    </ligand>
</feature>
<evidence type="ECO:0000256" key="5">
    <source>
        <dbReference type="PIRSR" id="PIRSR602640-2"/>
    </source>
</evidence>
<sequence>HLSFEDIAIDDKNGITFLSGDNREWFSTFMLPSSRKMGEILKFNFSSEQFETIPLINYKYHHFHPLGISHVVFDQQKAERVKIKFIDDVVAADEQSFYVTTVLHYRPDQSLLLCQFEILTQRSWTNVIFCSKKISNNWKCNVVVDQIKTANGIFSSNDMKTIYVAASIEKKIRVYNRHPDNNSLILSQSLSLPGIPDNVVVNADGQLLVGSHPKMFSFMLHSIFPSKYHSPAQVLLLKKPTHTTFEEILITNGEQLSAATTAVSYKNKLIVGAYLSPGILVCEHLL</sequence>
<evidence type="ECO:0000313" key="7">
    <source>
        <dbReference type="EMBL" id="CAF1542340.1"/>
    </source>
</evidence>
<reference evidence="7" key="1">
    <citation type="submission" date="2021-02" db="EMBL/GenBank/DDBJ databases">
        <authorList>
            <person name="Nowell W R."/>
        </authorList>
    </citation>
    <scope>NUCLEOTIDE SEQUENCE</scope>
</reference>
<keyword evidence="3" id="KW-1015">Disulfide bond</keyword>
<dbReference type="EMBL" id="CAJOBC010091670">
    <property type="protein sequence ID" value="CAF4402814.1"/>
    <property type="molecule type" value="Genomic_DNA"/>
</dbReference>
<dbReference type="GO" id="GO:0004064">
    <property type="term" value="F:arylesterase activity"/>
    <property type="evidence" value="ECO:0007669"/>
    <property type="project" value="InterPro"/>
</dbReference>
<gene>
    <name evidence="7" type="ORF">GPM918_LOCUS38706</name>
    <name evidence="6" type="ORF">OVA965_LOCUS35448</name>
    <name evidence="9" type="ORF">SRO942_LOCUS39546</name>
    <name evidence="8" type="ORF">TMI583_LOCUS36415</name>
</gene>
<dbReference type="EMBL" id="CAJOBA010052781">
    <property type="protein sequence ID" value="CAF4258446.1"/>
    <property type="molecule type" value="Genomic_DNA"/>
</dbReference>
<evidence type="ECO:0000313" key="8">
    <source>
        <dbReference type="EMBL" id="CAF4258446.1"/>
    </source>
</evidence>
<evidence type="ECO:0000256" key="3">
    <source>
        <dbReference type="ARBA" id="ARBA00023157"/>
    </source>
</evidence>
<dbReference type="PANTHER" id="PTHR11799">
    <property type="entry name" value="PARAOXONASE"/>
    <property type="match status" value="1"/>
</dbReference>
<name>A0A815W9D4_9BILA</name>
<dbReference type="OrthoDB" id="423498at2759"/>
<dbReference type="EMBL" id="CAJNOQ010026028">
    <property type="protein sequence ID" value="CAF1542340.1"/>
    <property type="molecule type" value="Genomic_DNA"/>
</dbReference>
<dbReference type="PANTHER" id="PTHR11799:SF12">
    <property type="entry name" value="PARAOXONASE-RELATED"/>
    <property type="match status" value="1"/>
</dbReference>
<dbReference type="Gene3D" id="2.120.10.30">
    <property type="entry name" value="TolB, C-terminal domain"/>
    <property type="match status" value="1"/>
</dbReference>
<keyword evidence="2" id="KW-0378">Hydrolase</keyword>
<feature type="binding site" evidence="5">
    <location>
        <position position="151"/>
    </location>
    <ligand>
        <name>Ca(2+)</name>
        <dbReference type="ChEBI" id="CHEBI:29108"/>
        <label>1</label>
        <note>catalytic</note>
    </ligand>
</feature>
<feature type="non-terminal residue" evidence="7">
    <location>
        <position position="1"/>
    </location>
</feature>
<dbReference type="GO" id="GO:0046872">
    <property type="term" value="F:metal ion binding"/>
    <property type="evidence" value="ECO:0007669"/>
    <property type="project" value="UniProtKB-KW"/>
</dbReference>
<dbReference type="AlphaFoldDB" id="A0A815W9D4"/>
<dbReference type="Pfam" id="PF01731">
    <property type="entry name" value="Arylesterase"/>
    <property type="match status" value="1"/>
</dbReference>
<protein>
    <submittedName>
        <fullName evidence="7">Uncharacterized protein</fullName>
    </submittedName>
</protein>
<comment type="cofactor">
    <cofactor evidence="5">
        <name>Ca(2+)</name>
        <dbReference type="ChEBI" id="CHEBI:29108"/>
    </cofactor>
    <text evidence="5">Binds 2 calcium ions per subunit.</text>
</comment>
<feature type="binding site" evidence="5">
    <location>
        <position position="88"/>
    </location>
    <ligand>
        <name>Ca(2+)</name>
        <dbReference type="ChEBI" id="CHEBI:29108"/>
        <label>1</label>
        <note>catalytic</note>
    </ligand>
</feature>
<dbReference type="InterPro" id="IPR011042">
    <property type="entry name" value="6-blade_b-propeller_TolB-like"/>
</dbReference>
<dbReference type="EMBL" id="CAJNOK010030902">
    <property type="protein sequence ID" value="CAF1465788.1"/>
    <property type="molecule type" value="Genomic_DNA"/>
</dbReference>
<keyword evidence="5" id="KW-0106">Calcium</keyword>
<dbReference type="Proteomes" id="UP000663829">
    <property type="component" value="Unassembled WGS sequence"/>
</dbReference>
<evidence type="ECO:0000313" key="6">
    <source>
        <dbReference type="EMBL" id="CAF1465788.1"/>
    </source>
</evidence>
<keyword evidence="5" id="KW-0479">Metal-binding</keyword>
<dbReference type="Proteomes" id="UP000681722">
    <property type="component" value="Unassembled WGS sequence"/>
</dbReference>
<keyword evidence="4" id="KW-0325">Glycoprotein</keyword>
<comment type="similarity">
    <text evidence="1">Belongs to the paraoxonase family.</text>
</comment>
<feature type="binding site" evidence="5">
    <location>
        <position position="198"/>
    </location>
    <ligand>
        <name>Ca(2+)</name>
        <dbReference type="ChEBI" id="CHEBI:29108"/>
        <label>1</label>
        <note>catalytic</note>
    </ligand>
</feature>
<dbReference type="InterPro" id="IPR051288">
    <property type="entry name" value="Serum_paraoxonase/arylesterase"/>
</dbReference>
<dbReference type="SUPFAM" id="SSF63829">
    <property type="entry name" value="Calcium-dependent phosphotriesterase"/>
    <property type="match status" value="1"/>
</dbReference>
<organism evidence="7 10">
    <name type="scientific">Didymodactylos carnosus</name>
    <dbReference type="NCBI Taxonomy" id="1234261"/>
    <lineage>
        <taxon>Eukaryota</taxon>
        <taxon>Metazoa</taxon>
        <taxon>Spiralia</taxon>
        <taxon>Gnathifera</taxon>
        <taxon>Rotifera</taxon>
        <taxon>Eurotatoria</taxon>
        <taxon>Bdelloidea</taxon>
        <taxon>Philodinida</taxon>
        <taxon>Philodinidae</taxon>
        <taxon>Didymodactylos</taxon>
    </lineage>
</organism>
<evidence type="ECO:0000256" key="4">
    <source>
        <dbReference type="ARBA" id="ARBA00023180"/>
    </source>
</evidence>
<proteinExistence type="inferred from homology"/>
<evidence type="ECO:0000256" key="1">
    <source>
        <dbReference type="ARBA" id="ARBA00008595"/>
    </source>
</evidence>
<comment type="caution">
    <text evidence="7">The sequence shown here is derived from an EMBL/GenBank/DDBJ whole genome shotgun (WGS) entry which is preliminary data.</text>
</comment>
<evidence type="ECO:0000256" key="2">
    <source>
        <dbReference type="ARBA" id="ARBA00022801"/>
    </source>
</evidence>